<dbReference type="AlphaFoldDB" id="A0A843AAS0"/>
<dbReference type="RefSeq" id="WP_278522267.1">
    <property type="nucleotide sequence ID" value="NZ_JADIIN010000023.1"/>
</dbReference>
<protein>
    <submittedName>
        <fullName evidence="1">DNA polymerase subunit beta</fullName>
    </submittedName>
</protein>
<dbReference type="EMBL" id="JADIIN010000023">
    <property type="protein sequence ID" value="MBF4468457.1"/>
    <property type="molecule type" value="Genomic_DNA"/>
</dbReference>
<comment type="caution">
    <text evidence="1">The sequence shown here is derived from an EMBL/GenBank/DDBJ whole genome shotgun (WGS) entry which is preliminary data.</text>
</comment>
<organism evidence="1 2">
    <name type="scientific">Methanobrevibacter arboriphilus</name>
    <dbReference type="NCBI Taxonomy" id="39441"/>
    <lineage>
        <taxon>Archaea</taxon>
        <taxon>Methanobacteriati</taxon>
        <taxon>Methanobacteriota</taxon>
        <taxon>Methanomada group</taxon>
        <taxon>Methanobacteria</taxon>
        <taxon>Methanobacteriales</taxon>
        <taxon>Methanobacteriaceae</taxon>
        <taxon>Methanobrevibacter</taxon>
    </lineage>
</organism>
<gene>
    <name evidence="1" type="ORF">ISP01_03530</name>
</gene>
<evidence type="ECO:0000313" key="2">
    <source>
        <dbReference type="Proteomes" id="UP000658733"/>
    </source>
</evidence>
<evidence type="ECO:0000313" key="1">
    <source>
        <dbReference type="EMBL" id="MBF4468457.1"/>
    </source>
</evidence>
<sequence length="379" mass="44328">MKVRTRDFIYTKDDLFFASTNYIHPEDRFISFLRYIPNENGDRTKNGKKYSKVTSEEAYDYLRKNHPEYLYFCDISQVEMMGVPKNKVQEIIKPEERLSEIMNDEKEKSSNNQLIDKLLKIADFFHYKAGINYKNLGISGSILPKLQKDTVSDIDFVVYGLENHRKAMETFKKFKGKEVEINKIEVDDDENKTFKTNKKSEIKKITLSPIKDEYWEKVYNKRMKDSSLTKEEFCWYEDRKNNRGIIEGTLFDILATRNWDEIEGEWGDTRYEPVGIAKVETVVENAIASFDNPATYKVKDLKVLEVDKGNEKLINKVNEISSFTHTYAGQAIENEKIIAKGKVERVLKGKGQNKEESYRLIVGTTRESINEYIKLKNIP</sequence>
<accession>A0A843AAS0</accession>
<reference evidence="1" key="1">
    <citation type="submission" date="2020-10" db="EMBL/GenBank/DDBJ databases">
        <title>Dehalococcoides mccartyi of a TCE/Cr reducing biochatode.</title>
        <authorList>
            <person name="Matturro B."/>
        </authorList>
    </citation>
    <scope>NUCLEOTIDE SEQUENCE</scope>
    <source>
        <strain evidence="1">Bin4</strain>
    </source>
</reference>
<dbReference type="Proteomes" id="UP000658733">
    <property type="component" value="Unassembled WGS sequence"/>
</dbReference>
<name>A0A843AAS0_METAZ</name>
<proteinExistence type="predicted"/>